<name>A0A6J2T5I4_DROLE</name>
<dbReference type="GO" id="GO:0005737">
    <property type="term" value="C:cytoplasm"/>
    <property type="evidence" value="ECO:0007669"/>
    <property type="project" value="UniProtKB-SubCell"/>
</dbReference>
<protein>
    <submittedName>
        <fullName evidence="8">Protein charybde</fullName>
    </submittedName>
</protein>
<keyword evidence="5" id="KW-0053">Apoptosis</keyword>
<dbReference type="Pfam" id="PF07809">
    <property type="entry name" value="RTP801_C"/>
    <property type="match status" value="1"/>
</dbReference>
<dbReference type="RefSeq" id="XP_030372181.1">
    <property type="nucleotide sequence ID" value="XM_030516321.1"/>
</dbReference>
<evidence type="ECO:0000256" key="2">
    <source>
        <dbReference type="ARBA" id="ARBA00010670"/>
    </source>
</evidence>
<dbReference type="InterPro" id="IPR012918">
    <property type="entry name" value="RTP801-like"/>
</dbReference>
<evidence type="ECO:0000256" key="3">
    <source>
        <dbReference type="ARBA" id="ARBA00022473"/>
    </source>
</evidence>
<dbReference type="PANTHER" id="PTHR12478:SF16">
    <property type="entry name" value="PROTEIN CHARYBDE-RELATED"/>
    <property type="match status" value="1"/>
</dbReference>
<dbReference type="GO" id="GO:0032006">
    <property type="term" value="P:regulation of TOR signaling"/>
    <property type="evidence" value="ECO:0007669"/>
    <property type="project" value="UniProtKB-ARBA"/>
</dbReference>
<dbReference type="OrthoDB" id="10018535at2759"/>
<dbReference type="GO" id="GO:0006979">
    <property type="term" value="P:response to oxidative stress"/>
    <property type="evidence" value="ECO:0007669"/>
    <property type="project" value="UniProtKB-ARBA"/>
</dbReference>
<proteinExistence type="inferred from homology"/>
<comment type="function">
    <text evidence="6">Inhibits cell growth by regulating the Tor pathway upstream of the Tsc1-Tsc2 complex and downstream of Akt1. Acts as a cell death activator during head development.</text>
</comment>
<dbReference type="FunFam" id="3.90.470.40:FF:000003">
    <property type="entry name" value="Charybde, isoform E"/>
    <property type="match status" value="1"/>
</dbReference>
<dbReference type="GeneID" id="115622396"/>
<dbReference type="GO" id="GO:0008258">
    <property type="term" value="P:head involution"/>
    <property type="evidence" value="ECO:0007669"/>
    <property type="project" value="UniProtKB-ARBA"/>
</dbReference>
<dbReference type="PANTHER" id="PTHR12478">
    <property type="entry name" value="DNA-DAMAGE-INDUCIBLE TRANSCRIPT 4 PROTEIN DDIT4"/>
    <property type="match status" value="1"/>
</dbReference>
<organism evidence="7 8">
    <name type="scientific">Drosophila lebanonensis</name>
    <name type="common">Fruit fly</name>
    <name type="synonym">Scaptodrosophila lebanonensis</name>
    <dbReference type="NCBI Taxonomy" id="7225"/>
    <lineage>
        <taxon>Eukaryota</taxon>
        <taxon>Metazoa</taxon>
        <taxon>Ecdysozoa</taxon>
        <taxon>Arthropoda</taxon>
        <taxon>Hexapoda</taxon>
        <taxon>Insecta</taxon>
        <taxon>Pterygota</taxon>
        <taxon>Neoptera</taxon>
        <taxon>Endopterygota</taxon>
        <taxon>Diptera</taxon>
        <taxon>Brachycera</taxon>
        <taxon>Muscomorpha</taxon>
        <taxon>Ephydroidea</taxon>
        <taxon>Drosophilidae</taxon>
        <taxon>Scaptodrosophila</taxon>
    </lineage>
</organism>
<sequence length="323" mass="34472">MKMEVLSVQNHIQGQFGVIGGTKVKDWTSPLTAPATTGAPAGGQPTTPTEVRAGAGVGIDVDVDVNVDVNLNVNVDVVDGHPTSVLHMRQHQALNTRSLAPAMPTKQATQPMVTANFDAGPAHVNGGSGATTTPYPHHQHPHAYMSNVLASAQMSIPGPEPVSSIPSLPASPLQSTAGARFGAADNLDDVSATSVLKLSNLLQSTLRAAKSRHLACTEVTLPADLTHRIAAEIIRMSEREPCGERASTIFIEFESEPNNARHIASFKVDPDTVSIFELYLTLKQDKSGWTSLLPQFLKNLTRSNTIMISPDFTLTKNKLYSSE</sequence>
<evidence type="ECO:0000313" key="8">
    <source>
        <dbReference type="RefSeq" id="XP_030372181.1"/>
    </source>
</evidence>
<dbReference type="GO" id="GO:0009968">
    <property type="term" value="P:negative regulation of signal transduction"/>
    <property type="evidence" value="ECO:0007669"/>
    <property type="project" value="InterPro"/>
</dbReference>
<comment type="subcellular location">
    <subcellularLocation>
        <location evidence="1">Cytoplasm</location>
    </subcellularLocation>
</comment>
<dbReference type="Proteomes" id="UP000504634">
    <property type="component" value="Unplaced"/>
</dbReference>
<reference evidence="8" key="1">
    <citation type="submission" date="2025-08" db="UniProtKB">
        <authorList>
            <consortium name="RefSeq"/>
        </authorList>
    </citation>
    <scope>IDENTIFICATION</scope>
    <source>
        <strain evidence="8">11010-0011.00</strain>
        <tissue evidence="8">Whole body</tissue>
    </source>
</reference>
<keyword evidence="3" id="KW-0217">Developmental protein</keyword>
<keyword evidence="7" id="KW-1185">Reference proteome</keyword>
<accession>A0A6J2T5I4</accession>
<gene>
    <name evidence="8" type="primary">LOC115622396</name>
</gene>
<evidence type="ECO:0000256" key="1">
    <source>
        <dbReference type="ARBA" id="ARBA00004496"/>
    </source>
</evidence>
<evidence type="ECO:0000256" key="4">
    <source>
        <dbReference type="ARBA" id="ARBA00022490"/>
    </source>
</evidence>
<comment type="similarity">
    <text evidence="2">Belongs to the DDIT4 family.</text>
</comment>
<evidence type="ECO:0000256" key="5">
    <source>
        <dbReference type="ARBA" id="ARBA00022703"/>
    </source>
</evidence>
<dbReference type="AlphaFoldDB" id="A0A6J2T5I4"/>
<dbReference type="InterPro" id="IPR038281">
    <property type="entry name" value="RTP801-like_C_sf"/>
</dbReference>
<evidence type="ECO:0000313" key="7">
    <source>
        <dbReference type="Proteomes" id="UP000504634"/>
    </source>
</evidence>
<dbReference type="Gene3D" id="3.90.470.40">
    <property type="entry name" value="RTP801-like"/>
    <property type="match status" value="1"/>
</dbReference>
<dbReference type="GO" id="GO:0006915">
    <property type="term" value="P:apoptotic process"/>
    <property type="evidence" value="ECO:0007669"/>
    <property type="project" value="UniProtKB-KW"/>
</dbReference>
<dbReference type="GO" id="GO:0045926">
    <property type="term" value="P:negative regulation of growth"/>
    <property type="evidence" value="ECO:0007669"/>
    <property type="project" value="UniProtKB-ARBA"/>
</dbReference>
<keyword evidence="4" id="KW-0963">Cytoplasm</keyword>
<evidence type="ECO:0000256" key="6">
    <source>
        <dbReference type="ARBA" id="ARBA00059352"/>
    </source>
</evidence>